<name>A0A1I6N2L2_9RHOB</name>
<dbReference type="InterPro" id="IPR050210">
    <property type="entry name" value="tRNA_Adenine-N(6)_MTase"/>
</dbReference>
<dbReference type="InterPro" id="IPR007848">
    <property type="entry name" value="Small_mtfrase_dom"/>
</dbReference>
<dbReference type="STRING" id="1123755.SAMN05444714_3183"/>
<proteinExistence type="predicted"/>
<dbReference type="OrthoDB" id="5489421at2"/>
<evidence type="ECO:0000313" key="4">
    <source>
        <dbReference type="EMBL" id="SFS22183.1"/>
    </source>
</evidence>
<keyword evidence="5" id="KW-1185">Reference proteome</keyword>
<reference evidence="4 5" key="1">
    <citation type="submission" date="2016-10" db="EMBL/GenBank/DDBJ databases">
        <authorList>
            <person name="de Groot N.N."/>
        </authorList>
    </citation>
    <scope>NUCLEOTIDE SEQUENCE [LARGE SCALE GENOMIC DNA]</scope>
    <source>
        <strain evidence="4 5">DSM 29433</strain>
    </source>
</reference>
<sequence>MQRSTLAVTENLTCDDFLGGKLRIWQPRSGYRAGVDPVLLAAAVPAQAGDTVLELGCGVGVASLCVMTRVAGVNVTGVEVQADYAALALRNAGENDLPFDVVQADLRALPYEVRQQQFTHVIMNPPFFDRTRGTAAQDPGRDMALGGQTSLADWLDIGIKRLAPQGYLTVIQRIDRLPEVLAHIEGRIGAIVVEPIAGRATKAPENFILQGRHSGKTPFRLARPLVMQRGDRHESDREDYTAQVSGILRDGDALPLFD</sequence>
<dbReference type="AlphaFoldDB" id="A0A1I6N2L2"/>
<dbReference type="PANTHER" id="PTHR47739">
    <property type="entry name" value="TRNA1(VAL) (ADENINE(37)-N6)-METHYLTRANSFERASE"/>
    <property type="match status" value="1"/>
</dbReference>
<keyword evidence="2" id="KW-0949">S-adenosyl-L-methionine</keyword>
<dbReference type="Gene3D" id="3.40.50.150">
    <property type="entry name" value="Vaccinia Virus protein VP39"/>
    <property type="match status" value="1"/>
</dbReference>
<gene>
    <name evidence="4" type="ORF">SAMN05444714_3183</name>
</gene>
<dbReference type="Pfam" id="PF05175">
    <property type="entry name" value="MTS"/>
    <property type="match status" value="1"/>
</dbReference>
<evidence type="ECO:0000256" key="1">
    <source>
        <dbReference type="ARBA" id="ARBA00022603"/>
    </source>
</evidence>
<evidence type="ECO:0000313" key="5">
    <source>
        <dbReference type="Proteomes" id="UP000198926"/>
    </source>
</evidence>
<dbReference type="SUPFAM" id="SSF53335">
    <property type="entry name" value="S-adenosyl-L-methionine-dependent methyltransferases"/>
    <property type="match status" value="1"/>
</dbReference>
<dbReference type="RefSeq" id="WP_090210546.1">
    <property type="nucleotide sequence ID" value="NZ_FOZM01000004.1"/>
</dbReference>
<protein>
    <submittedName>
        <fullName evidence="4">tRNA1(Val) A37 N6-methylase TrmN6</fullName>
    </submittedName>
</protein>
<dbReference type="InterPro" id="IPR029063">
    <property type="entry name" value="SAM-dependent_MTases_sf"/>
</dbReference>
<keyword evidence="1 4" id="KW-0808">Transferase</keyword>
<dbReference type="GO" id="GO:0032259">
    <property type="term" value="P:methylation"/>
    <property type="evidence" value="ECO:0007669"/>
    <property type="project" value="UniProtKB-KW"/>
</dbReference>
<keyword evidence="1 4" id="KW-0489">Methyltransferase</keyword>
<organism evidence="4 5">
    <name type="scientific">Yoonia litorea</name>
    <dbReference type="NCBI Taxonomy" id="1123755"/>
    <lineage>
        <taxon>Bacteria</taxon>
        <taxon>Pseudomonadati</taxon>
        <taxon>Pseudomonadota</taxon>
        <taxon>Alphaproteobacteria</taxon>
        <taxon>Rhodobacterales</taxon>
        <taxon>Paracoccaceae</taxon>
        <taxon>Yoonia</taxon>
    </lineage>
</organism>
<dbReference type="Proteomes" id="UP000198926">
    <property type="component" value="Unassembled WGS sequence"/>
</dbReference>
<evidence type="ECO:0000259" key="3">
    <source>
        <dbReference type="Pfam" id="PF05175"/>
    </source>
</evidence>
<evidence type="ECO:0000256" key="2">
    <source>
        <dbReference type="ARBA" id="ARBA00022691"/>
    </source>
</evidence>
<accession>A0A1I6N2L2</accession>
<dbReference type="EMBL" id="FOZM01000004">
    <property type="protein sequence ID" value="SFS22183.1"/>
    <property type="molecule type" value="Genomic_DNA"/>
</dbReference>
<dbReference type="PANTHER" id="PTHR47739:SF1">
    <property type="entry name" value="TRNA1(VAL) (ADENINE(37)-N6)-METHYLTRANSFERASE"/>
    <property type="match status" value="1"/>
</dbReference>
<dbReference type="CDD" id="cd02440">
    <property type="entry name" value="AdoMet_MTases"/>
    <property type="match status" value="1"/>
</dbReference>
<feature type="domain" description="Methyltransferase small" evidence="3">
    <location>
        <begin position="39"/>
        <end position="131"/>
    </location>
</feature>
<dbReference type="GO" id="GO:0008168">
    <property type="term" value="F:methyltransferase activity"/>
    <property type="evidence" value="ECO:0007669"/>
    <property type="project" value="UniProtKB-KW"/>
</dbReference>